<evidence type="ECO:0000313" key="2">
    <source>
        <dbReference type="EMBL" id="OSJ33489.1"/>
    </source>
</evidence>
<dbReference type="SUPFAM" id="SSF141371">
    <property type="entry name" value="PilZ domain-like"/>
    <property type="match status" value="1"/>
</dbReference>
<feature type="domain" description="PilZ" evidence="1">
    <location>
        <begin position="5"/>
        <end position="88"/>
    </location>
</feature>
<name>A0A1Y2JQB8_BRAJP</name>
<organism evidence="2 3">
    <name type="scientific">Bradyrhizobium japonicum</name>
    <dbReference type="NCBI Taxonomy" id="375"/>
    <lineage>
        <taxon>Bacteria</taxon>
        <taxon>Pseudomonadati</taxon>
        <taxon>Pseudomonadota</taxon>
        <taxon>Alphaproteobacteria</taxon>
        <taxon>Hyphomicrobiales</taxon>
        <taxon>Nitrobacteraceae</taxon>
        <taxon>Bradyrhizobium</taxon>
    </lineage>
</organism>
<gene>
    <name evidence="2" type="ORF">BSZ19_15700</name>
</gene>
<accession>A0A1Y2JQB8</accession>
<dbReference type="Proteomes" id="UP000193335">
    <property type="component" value="Unassembled WGS sequence"/>
</dbReference>
<dbReference type="InterPro" id="IPR009875">
    <property type="entry name" value="PilZ_domain"/>
</dbReference>
<dbReference type="RefSeq" id="WP_085400583.1">
    <property type="nucleotide sequence ID" value="NZ_NAFL01000241.1"/>
</dbReference>
<comment type="caution">
    <text evidence="2">The sequence shown here is derived from an EMBL/GenBank/DDBJ whole genome shotgun (WGS) entry which is preliminary data.</text>
</comment>
<evidence type="ECO:0000313" key="3">
    <source>
        <dbReference type="Proteomes" id="UP000193335"/>
    </source>
</evidence>
<protein>
    <submittedName>
        <fullName evidence="2">Pilus assembly protein PilZ</fullName>
    </submittedName>
</protein>
<sequence>MAFGRRKSDRVQFAHQHAVNLMAVDGTWSRVCVLKDISVTGAKLEVEGSTDVLTSRKFFLVLSSTGLAFRRCQSVWLDRPAAGVHFIHDKRKSAS</sequence>
<dbReference type="EMBL" id="NAFL01000241">
    <property type="protein sequence ID" value="OSJ33489.1"/>
    <property type="molecule type" value="Genomic_DNA"/>
</dbReference>
<proteinExistence type="predicted"/>
<dbReference type="AlphaFoldDB" id="A0A1Y2JQB8"/>
<evidence type="ECO:0000259" key="1">
    <source>
        <dbReference type="Pfam" id="PF07238"/>
    </source>
</evidence>
<dbReference type="Pfam" id="PF07238">
    <property type="entry name" value="PilZ"/>
    <property type="match status" value="1"/>
</dbReference>
<reference evidence="2 3" key="1">
    <citation type="submission" date="2017-03" db="EMBL/GenBank/DDBJ databases">
        <title>Whole genome sequences of fourteen strains of Bradyrhizobium canariense and one strain of Bradyrhizobium japonicum isolated from Lupinus (Papilionoideae: Genisteae) species in Algeria.</title>
        <authorList>
            <person name="Crovadore J."/>
            <person name="Chekireb D."/>
            <person name="Brachmann A."/>
            <person name="Chablais R."/>
            <person name="Cochard B."/>
            <person name="Lefort F."/>
        </authorList>
    </citation>
    <scope>NUCLEOTIDE SEQUENCE [LARGE SCALE GENOMIC DNA]</scope>
    <source>
        <strain evidence="2 3">UBMA197</strain>
    </source>
</reference>
<dbReference type="GO" id="GO:0035438">
    <property type="term" value="F:cyclic-di-GMP binding"/>
    <property type="evidence" value="ECO:0007669"/>
    <property type="project" value="InterPro"/>
</dbReference>